<feature type="transmembrane region" description="Helical" evidence="7">
    <location>
        <begin position="67"/>
        <end position="86"/>
    </location>
</feature>
<evidence type="ECO:0000256" key="5">
    <source>
        <dbReference type="ARBA" id="ARBA00023136"/>
    </source>
</evidence>
<dbReference type="KEGG" id="lgi:LOTGIDRAFT_138052"/>
<evidence type="ECO:0000256" key="3">
    <source>
        <dbReference type="ARBA" id="ARBA00022692"/>
    </source>
</evidence>
<sequence>MVPPRAKHCLLCECCILKRDHHCFFAGCCIGFHNQRYFTVFCFYGCLGSIYSLYTIYIYLDKYYTPLFSLDFYGYLLPWLLWRWFWGAAHHSIIWLTVLLYMSCASSFACTYFFAWQIYLVFTGQTTYEFLKKDKTFKRPLLENLKSTFGNLSLLNFVCPLPFFKNHGNGIEWRTTCGLEEKIC</sequence>
<dbReference type="CTD" id="20233989"/>
<feature type="transmembrane region" description="Helical" evidence="7">
    <location>
        <begin position="37"/>
        <end position="60"/>
    </location>
</feature>
<feature type="domain" description="Palmitoyltransferase DHHC" evidence="8">
    <location>
        <begin position="2"/>
        <end position="133"/>
    </location>
</feature>
<evidence type="ECO:0000256" key="4">
    <source>
        <dbReference type="ARBA" id="ARBA00022989"/>
    </source>
</evidence>
<keyword evidence="2 7" id="KW-0808">Transferase</keyword>
<evidence type="ECO:0000313" key="10">
    <source>
        <dbReference type="Proteomes" id="UP000030746"/>
    </source>
</evidence>
<keyword evidence="4 7" id="KW-1133">Transmembrane helix</keyword>
<evidence type="ECO:0000313" key="9">
    <source>
        <dbReference type="EMBL" id="ESP02640.1"/>
    </source>
</evidence>
<keyword evidence="3 7" id="KW-0812">Transmembrane</keyword>
<gene>
    <name evidence="9" type="ORF">LOTGIDRAFT_138052</name>
</gene>
<name>V4CK80_LOTGI</name>
<evidence type="ECO:0000256" key="6">
    <source>
        <dbReference type="ARBA" id="ARBA00023315"/>
    </source>
</evidence>
<protein>
    <recommendedName>
        <fullName evidence="7">Palmitoyltransferase</fullName>
        <ecNumber evidence="7">2.3.1.225</ecNumber>
    </recommendedName>
</protein>
<organism evidence="9 10">
    <name type="scientific">Lottia gigantea</name>
    <name type="common">Giant owl limpet</name>
    <dbReference type="NCBI Taxonomy" id="225164"/>
    <lineage>
        <taxon>Eukaryota</taxon>
        <taxon>Metazoa</taxon>
        <taxon>Spiralia</taxon>
        <taxon>Lophotrochozoa</taxon>
        <taxon>Mollusca</taxon>
        <taxon>Gastropoda</taxon>
        <taxon>Patellogastropoda</taxon>
        <taxon>Lottioidea</taxon>
        <taxon>Lottiidae</taxon>
        <taxon>Lottia</taxon>
    </lineage>
</organism>
<evidence type="ECO:0000256" key="2">
    <source>
        <dbReference type="ARBA" id="ARBA00022679"/>
    </source>
</evidence>
<reference evidence="9 10" key="1">
    <citation type="journal article" date="2013" name="Nature">
        <title>Insights into bilaterian evolution from three spiralian genomes.</title>
        <authorList>
            <person name="Simakov O."/>
            <person name="Marletaz F."/>
            <person name="Cho S.J."/>
            <person name="Edsinger-Gonzales E."/>
            <person name="Havlak P."/>
            <person name="Hellsten U."/>
            <person name="Kuo D.H."/>
            <person name="Larsson T."/>
            <person name="Lv J."/>
            <person name="Arendt D."/>
            <person name="Savage R."/>
            <person name="Osoegawa K."/>
            <person name="de Jong P."/>
            <person name="Grimwood J."/>
            <person name="Chapman J.A."/>
            <person name="Shapiro H."/>
            <person name="Aerts A."/>
            <person name="Otillar R.P."/>
            <person name="Terry A.Y."/>
            <person name="Boore J.L."/>
            <person name="Grigoriev I.V."/>
            <person name="Lindberg D.R."/>
            <person name="Seaver E.C."/>
            <person name="Weisblat D.A."/>
            <person name="Putnam N.H."/>
            <person name="Rokhsar D.S."/>
        </authorList>
    </citation>
    <scope>NUCLEOTIDE SEQUENCE [LARGE SCALE GENOMIC DNA]</scope>
</reference>
<keyword evidence="10" id="KW-1185">Reference proteome</keyword>
<dbReference type="InterPro" id="IPR001594">
    <property type="entry name" value="Palmitoyltrfase_DHHC"/>
</dbReference>
<dbReference type="RefSeq" id="XP_009046661.1">
    <property type="nucleotide sequence ID" value="XM_009048413.1"/>
</dbReference>
<dbReference type="GO" id="GO:0019706">
    <property type="term" value="F:protein-cysteine S-palmitoyltransferase activity"/>
    <property type="evidence" value="ECO:0007669"/>
    <property type="project" value="UniProtKB-EC"/>
</dbReference>
<comment type="similarity">
    <text evidence="7">Belongs to the DHHC palmitoyltransferase family.</text>
</comment>
<comment type="catalytic activity">
    <reaction evidence="7">
        <text>L-cysteinyl-[protein] + hexadecanoyl-CoA = S-hexadecanoyl-L-cysteinyl-[protein] + CoA</text>
        <dbReference type="Rhea" id="RHEA:36683"/>
        <dbReference type="Rhea" id="RHEA-COMP:10131"/>
        <dbReference type="Rhea" id="RHEA-COMP:11032"/>
        <dbReference type="ChEBI" id="CHEBI:29950"/>
        <dbReference type="ChEBI" id="CHEBI:57287"/>
        <dbReference type="ChEBI" id="CHEBI:57379"/>
        <dbReference type="ChEBI" id="CHEBI:74151"/>
        <dbReference type="EC" id="2.3.1.225"/>
    </reaction>
</comment>
<dbReference type="HOGENOM" id="CLU_027721_7_3_1"/>
<dbReference type="PROSITE" id="PS50216">
    <property type="entry name" value="DHHC"/>
    <property type="match status" value="1"/>
</dbReference>
<evidence type="ECO:0000259" key="8">
    <source>
        <dbReference type="Pfam" id="PF01529"/>
    </source>
</evidence>
<dbReference type="EMBL" id="KB200149">
    <property type="protein sequence ID" value="ESP02640.1"/>
    <property type="molecule type" value="Genomic_DNA"/>
</dbReference>
<feature type="transmembrane region" description="Helical" evidence="7">
    <location>
        <begin position="92"/>
        <end position="115"/>
    </location>
</feature>
<dbReference type="OrthoDB" id="302728at2759"/>
<dbReference type="AlphaFoldDB" id="V4CK80"/>
<dbReference type="Pfam" id="PF01529">
    <property type="entry name" value="DHHC"/>
    <property type="match status" value="1"/>
</dbReference>
<dbReference type="STRING" id="225164.V4CK80"/>
<evidence type="ECO:0000256" key="1">
    <source>
        <dbReference type="ARBA" id="ARBA00004141"/>
    </source>
</evidence>
<comment type="domain">
    <text evidence="7">The DHHC domain is required for palmitoyltransferase activity.</text>
</comment>
<dbReference type="OMA" id="LWNRIWV"/>
<keyword evidence="5 7" id="KW-0472">Membrane</keyword>
<dbReference type="Proteomes" id="UP000030746">
    <property type="component" value="Unassembled WGS sequence"/>
</dbReference>
<accession>V4CK80</accession>
<proteinExistence type="inferred from homology"/>
<evidence type="ECO:0000256" key="7">
    <source>
        <dbReference type="RuleBase" id="RU079119"/>
    </source>
</evidence>
<comment type="subcellular location">
    <subcellularLocation>
        <location evidence="1">Membrane</location>
        <topology evidence="1">Multi-pass membrane protein</topology>
    </subcellularLocation>
</comment>
<keyword evidence="6 7" id="KW-0012">Acyltransferase</keyword>
<dbReference type="InterPro" id="IPR039859">
    <property type="entry name" value="PFA4/ZDH16/20/ERF2-like"/>
</dbReference>
<dbReference type="GeneID" id="20233989"/>
<dbReference type="PANTHER" id="PTHR12246">
    <property type="entry name" value="PALMITOYLTRANSFERASE ZDHHC16"/>
    <property type="match status" value="1"/>
</dbReference>
<dbReference type="GO" id="GO:0016020">
    <property type="term" value="C:membrane"/>
    <property type="evidence" value="ECO:0007669"/>
    <property type="project" value="UniProtKB-SubCell"/>
</dbReference>
<dbReference type="EC" id="2.3.1.225" evidence="7"/>